<dbReference type="EMBL" id="FNHQ01000001">
    <property type="protein sequence ID" value="SDM03065.1"/>
    <property type="molecule type" value="Genomic_DNA"/>
</dbReference>
<dbReference type="PANTHER" id="PTHR38785">
    <property type="entry name" value="HOMOLOG OF VIRK"/>
    <property type="match status" value="1"/>
</dbReference>
<dbReference type="OrthoDB" id="3034266at2"/>
<protein>
    <recommendedName>
        <fullName evidence="3">DUF535 domain-containing protein</fullName>
    </recommendedName>
</protein>
<reference evidence="1 2" key="1">
    <citation type="submission" date="2016-10" db="EMBL/GenBank/DDBJ databases">
        <authorList>
            <person name="de Groot N.N."/>
        </authorList>
    </citation>
    <scope>NUCLEOTIDE SEQUENCE [LARGE SCALE GENOMIC DNA]</scope>
    <source>
        <strain evidence="1 2">DSM 16981</strain>
    </source>
</reference>
<evidence type="ECO:0000313" key="1">
    <source>
        <dbReference type="EMBL" id="SDM03065.1"/>
    </source>
</evidence>
<gene>
    <name evidence="1" type="ORF">SAMN05660299_00023</name>
</gene>
<name>A0A1G9PYA2_9FIRM</name>
<dbReference type="Proteomes" id="UP000199309">
    <property type="component" value="Unassembled WGS sequence"/>
</dbReference>
<dbReference type="RefSeq" id="WP_091647113.1">
    <property type="nucleotide sequence ID" value="NZ_FNHQ01000001.1"/>
</dbReference>
<organism evidence="1 2">
    <name type="scientific">Megasphaera paucivorans</name>
    <dbReference type="NCBI Taxonomy" id="349095"/>
    <lineage>
        <taxon>Bacteria</taxon>
        <taxon>Bacillati</taxon>
        <taxon>Bacillota</taxon>
        <taxon>Negativicutes</taxon>
        <taxon>Veillonellales</taxon>
        <taxon>Veillonellaceae</taxon>
        <taxon>Megasphaera</taxon>
    </lineage>
</organism>
<evidence type="ECO:0008006" key="3">
    <source>
        <dbReference type="Google" id="ProtNLM"/>
    </source>
</evidence>
<dbReference type="Pfam" id="PF04393">
    <property type="entry name" value="DUF535"/>
    <property type="match status" value="1"/>
</dbReference>
<dbReference type="STRING" id="349095.SAMN05660299_00023"/>
<dbReference type="InterPro" id="IPR007488">
    <property type="entry name" value="DUF535"/>
</dbReference>
<evidence type="ECO:0000313" key="2">
    <source>
        <dbReference type="Proteomes" id="UP000199309"/>
    </source>
</evidence>
<dbReference type="PANTHER" id="PTHR38785:SF1">
    <property type="entry name" value="HOMOLOG OF VIRK"/>
    <property type="match status" value="1"/>
</dbReference>
<sequence length="316" mass="37768">MNWQLLRQIGHDVYKCEDWRDNKRYYSFLARAFINRHVMEQHLTFFLSDPKRTLIMEHCPWLVDQAVRKIFYKNSTCIERAKIVQQHIFWMEKLFESDLMERIYVHGERVPLWRDEIDEKPFILYLNFTDGQQKEGCLSIELVYGSEDEKHTGWNAGTRVYQLMFFFGDTDLTIHIGALQGMVGGSDFIKKLTKKYFGYRPKNLILWCLRCLAVTVDAKKITAVTNKGYYAMNHIRLDRKLKVDLDCFWQEAGGTADCKDSRFYDIPISEYRKEMNEMKPSKRANHRRRYELMDQIQVEISKTLKKYMKNKITGKQ</sequence>
<dbReference type="AlphaFoldDB" id="A0A1G9PYA2"/>
<keyword evidence="2" id="KW-1185">Reference proteome</keyword>
<proteinExistence type="predicted"/>
<accession>A0A1G9PYA2</accession>